<reference evidence="2 3" key="1">
    <citation type="submission" date="2017-02" db="EMBL/GenBank/DDBJ databases">
        <title>Complete genome sequence of new bacteriophage phiLLS.</title>
        <authorList>
            <person name="Rubi-Rangel L."/>
            <person name="Amarillas L."/>
            <person name="Carrillo H."/>
            <person name="Leon-Felix J."/>
        </authorList>
    </citation>
    <scope>NUCLEOTIDE SEQUENCE [LARGE SCALE GENOMIC DNA]</scope>
</reference>
<protein>
    <recommendedName>
        <fullName evidence="1">Bacteriophage T5 Orf172 DNA-binding domain-containing protein</fullName>
    </recommendedName>
</protein>
<dbReference type="InterPro" id="IPR018306">
    <property type="entry name" value="Phage_T5_Orf172_DNA-bd"/>
</dbReference>
<evidence type="ECO:0000259" key="1">
    <source>
        <dbReference type="SMART" id="SM00974"/>
    </source>
</evidence>
<dbReference type="EMBL" id="KY677846">
    <property type="protein sequence ID" value="ARB06895.1"/>
    <property type="molecule type" value="Genomic_DNA"/>
</dbReference>
<gene>
    <name evidence="2" type="ORF">lls_67</name>
</gene>
<accession>A0A1V0DZL0</accession>
<dbReference type="SMART" id="SM00974">
    <property type="entry name" value="T5orf172"/>
    <property type="match status" value="1"/>
</dbReference>
<feature type="domain" description="Bacteriophage T5 Orf172 DNA-binding" evidence="1">
    <location>
        <begin position="83"/>
        <end position="158"/>
    </location>
</feature>
<evidence type="ECO:0000313" key="3">
    <source>
        <dbReference type="Proteomes" id="UP000223034"/>
    </source>
</evidence>
<evidence type="ECO:0000313" key="2">
    <source>
        <dbReference type="EMBL" id="ARB06895.1"/>
    </source>
</evidence>
<sequence length="172" mass="20365">MHTKVFDSLVKKGIVTNKPFCITAELIQRFMEEYINLSGTNGNTKKNTNTMYSRKLAALSFIKFKQENKLPISEGFVYCISNPAWKNQYKIGMSQNPKERLAQYQTYSPYRDYKLEHWSFWFDKRKGEKLIHQYFKDLKEHEWFSINSRDLSKYLERINSSSDLYGSLALIG</sequence>
<name>A0A1V0DZL0_9CAUD</name>
<keyword evidence="3" id="KW-1185">Reference proteome</keyword>
<dbReference type="Proteomes" id="UP000223034">
    <property type="component" value="Segment"/>
</dbReference>
<organism evidence="2 3">
    <name type="scientific">Escherichia phage phiLLS</name>
    <dbReference type="NCBI Taxonomy" id="1965465"/>
    <lineage>
        <taxon>Viruses</taxon>
        <taxon>Duplodnaviria</taxon>
        <taxon>Heunggongvirae</taxon>
        <taxon>Uroviricota</taxon>
        <taxon>Caudoviricetes</taxon>
        <taxon>Demerecviridae</taxon>
        <taxon>Markadamsvirinae</taxon>
        <taxon>Tequintavirus</taxon>
        <taxon>Tequintavirus LLS</taxon>
    </lineage>
</organism>
<proteinExistence type="predicted"/>
<dbReference type="Pfam" id="PF13455">
    <property type="entry name" value="MUG113"/>
    <property type="match status" value="1"/>
</dbReference>